<organism evidence="1 2">
    <name type="scientific">Eretmocerus hayati</name>
    <dbReference type="NCBI Taxonomy" id="131215"/>
    <lineage>
        <taxon>Eukaryota</taxon>
        <taxon>Metazoa</taxon>
        <taxon>Ecdysozoa</taxon>
        <taxon>Arthropoda</taxon>
        <taxon>Hexapoda</taxon>
        <taxon>Insecta</taxon>
        <taxon>Pterygota</taxon>
        <taxon>Neoptera</taxon>
        <taxon>Endopterygota</taxon>
        <taxon>Hymenoptera</taxon>
        <taxon>Apocrita</taxon>
        <taxon>Proctotrupomorpha</taxon>
        <taxon>Chalcidoidea</taxon>
        <taxon>Aphelinidae</taxon>
        <taxon>Aphelininae</taxon>
        <taxon>Eretmocerus</taxon>
    </lineage>
</organism>
<keyword evidence="2" id="KW-1185">Reference proteome</keyword>
<evidence type="ECO:0000313" key="2">
    <source>
        <dbReference type="Proteomes" id="UP001239111"/>
    </source>
</evidence>
<name>A0ACC2NC94_9HYME</name>
<reference evidence="1" key="1">
    <citation type="submission" date="2023-04" db="EMBL/GenBank/DDBJ databases">
        <title>A chromosome-level genome assembly of the parasitoid wasp Eretmocerus hayati.</title>
        <authorList>
            <person name="Zhong Y."/>
            <person name="Liu S."/>
            <person name="Liu Y."/>
        </authorList>
    </citation>
    <scope>NUCLEOTIDE SEQUENCE</scope>
    <source>
        <strain evidence="1">ZJU_SS_LIU_2023</strain>
    </source>
</reference>
<accession>A0ACC2NC94</accession>
<evidence type="ECO:0000313" key="1">
    <source>
        <dbReference type="EMBL" id="KAJ8668723.1"/>
    </source>
</evidence>
<dbReference type="Proteomes" id="UP001239111">
    <property type="component" value="Chromosome 4"/>
</dbReference>
<sequence length="3138" mass="348576">MQARAAEVLPLLQERLALLPGGRDRRGGLLLLFPASPRRDRAKPEDYRRLLQYLTAIPSDEDRSLGFTVVVDMRGTTWDSVKPILKVLHDHFQNSVHVAFLIKPENFWQKQRTSLAKQKKYNFEINTVNLETLARNIDPSQLTTDLDGSLQYDHAQWIDIRLAVEEFTWQATDLLDRLDDLQEDLSRNDFADDVSGAKHGIDLHNEMKKKIMKVPVEEIGLVGNRLLQRFNISVNGGSESGSIESGATGGSESDGRDVANIVIQHLESVNAAQQHLLQLWHIKKLKLEQCFQLRLFEQDCEKMFEWICHNRENFLATYVEIGRSYQLAKSLQEEHKHFAMNSMNMYVNINKILSMAGRLLESQHYAAGHVRAVAGRLDRAWKEFAAGLDERTAVLALSVVFHHKAEQYVDSVSGWSQACDATNLPNEIPLLESHIRQHQTLYEAMCQAYTEVHSTSKKLLYQLDHLVQVCNQPQGIEHATRKHSQDGHPMDARGGMSGNPAADYSEGASHVLAVIHQILGHHRALEARWHARKIKLHQRLALRLFQEDVKQVLDWLTNHGEVFIRKNTGVGRNLQKARVYQKSHEHFENVAQNTYTNASKLLAAAEELAHTGECAPDEIYAVAQELEAHVSSFAARVEQRRRRLDLAVVFYTHEKELTGWVDELRQELQQDEIAESLETAERLLEQCAQHRSSCLEACASTIAQGEALLQELRDSTETPDGTGSIAAVEAALDRLAGLRHELEELWATRKLRLELCLRLRVFERDALEVSGQLEMWAQELQQPPHHQSQQQQQQGNSPEQMLRAHNDGLAHMQNSAFQVLQQGQELLQVLEQAGVCVMADGQHTATQRCQVLLDFLNEREMDAEELAELRRVRLEQHAQLAQLQQDAGHVANWIRNGEAMLVASLRIPENLHDAEQLRHVHEQFQVAIEKTHASAVQVKHRADALVNANHYDPKSIRDIAEDVTKRWQQLVTSAEERHKLVTASINFYKTAEQVRAVLDSLEREYKRDEDWCMGGEKANHVPSLVTKHQEQKEAFLKACTLVRRTAETFLKYTNRSLQFYSYQSTGAVSESKVKSILDELLCKENKVLDNWSQRKKRLDQCHQYVLFERSAKQALEWINDTGELYLATHASAGRNRAENEQLLHEHNEFKGAAKETRERVKLLIQLADNLVEKGHAHAAAIEQSVAEVDQRYKDFSMRLDCYKTSIEDDMEIQSDEGPKEITIDRNSDPLLEEKMKSKDIKELNEEKRRSARRKEFIMAELLQTERTYVKDLETCIRCFLEETRNGRSNVPQGLQGRETIIFSNMEEIYRFHNDIFLRELEKYETMPEDVGHCFVTWAAKFDMYVTYCKNKPESNQLLVTHGGSWFEDLQRKYRVEHPIAAYLIKPVQRITKYQLLLKDLQACCQEGQGEIKDGLEVMLNVPKKANDALHLSLLEGCDVRIDTLGDVVLQDPFTVWDPKQLIRKGRERHIFLFELYLLFSKEVKDSSGKVKYIYKSRLMTSELGVTEHIEGDECKFAVWTGRAPTSDTRVVLRANSLESKQLWVKRLREVIQETYFSLSMPKSPAKKSSSQRSSRDLEECASLDDSAENLDRNSLASFGSTNTTDSDKTGVAEMTWVLADHCAAPGSRELTVSKGQQVEVLENNTGSGGDWTLVRLASVPGQLEPPAEGLVPSSALKQPPQPTCKTSPSRKAGSGTGSSTSSPSQIGPAATAGLLQQQQQSSLGPDDEIVGADGCGPTNTSSPGNKRRGFSSRRWLPPPLRKLSQSKVDKQQQQAAAAQQGAQAGPPPPPPPLPPPGSATKKNSGLDKLLFKLPSSNSSDKDKSLGLPPTSPAPAQQQQQQPTSSRQSSAEDEHHLSRSGNSQQQNGAPVEDPEDEQLELPPPMKPIAEPILPVSAADAEAADQLAAKLVAEGSIKPLEGAVTSADLAEIEQIVKERMEQHSEKLERSGSGGSATGRLGPNKSLPTLTPANSAGSSDSGPLTCSAGSASTESEEPPPSSGGDDPEATALAKRQFVIRELVDTERDYVNDLRQIVEGYMALMRDPNGELPPPEDLRGGKDKMVFGNLEAIYEWHRDCFLKALEQCLERPEELGPLFKRYERKLHMYVVYCQNKPVSEYIVSEYIDTYFEDLRQKLGHRLQLCDLLIKPVQRITKYQLLLREALRLTERTRRQSEIDGLRAAAHVMRVIPKQANDMMDVGRLQGFDGKITAQGKLLLHGPLMVAELASMPSRGREWQVFLFEQNIIFSEAVGKKTQFTNPAYIYKAHIQVNKMVLEDSPDDPEKFIIRSTDQRKPGPAFVCNCCPASNDDGSSSSATASLSPGVSGTTSPRRQEWVDTITSILQTQRDFLKAIQSPIAYQKELTKDPLRGTTPEMSSFSSSGSSTSPSTHAATPTSPTSSGSPATPSSTSSGRSLLPVSIRRDSQQPQKQPKQQKQRHDSAGASASPRKAQLLTHRSRTGGPLDPPASPQQLASGIPTLDSSARTPSPTKSKLNFLEGFRNTLRARSPVRIAAVPVSPGARVRLAADWGALRAGEEVLVRGLEGNGLVVCLADGSSKQEHWIPASLIPNSAVSRAWSFRPRKLNVSSSPRTAVNGAVKPSSPMQATAAGVGSPGSSDLSSSPPPPPPPPPPPLLPCVTSAPSPIRANAGEIARLAVQVSQVELSGARVTWRREHQGPEESPPLVESERLRMHQTADLLYLEIARCRPSDSGAYRCRLDCRNGSCSALVQLSVSAGPGGGCDGATWARALDSSRVEVDWETSNGDKCDLVEYRSMTLPSANWTTALEAPSGPPVVLELLPGASYSFRVVSRDGSSRTSASPPVHLPLGGGGGSDSPPESAAWEAEQFVARYLELDEIGTGRFAQVRRARDRGTGQEVALKQTPRQKQPRSLTRAEYELLASTHHGNIVRAFALFENAPRLGVDTIVLELVRGPTLFGYLSAGNDYSEAAASKFASQLLSALQWLHQRGHAHLDLKPENVLVDNDTGVVKLIDLGEAVRGPVVDEVVPPADLEFAAPEAVLGRPAGPYTDMWAAGVFVYVLLSGLSPFLDDSVEETTTNILKCDFCFPEEYFEAVSNEAKDLLRSILCLKIEDRASAQSALASPWFKVSKGAIIPSGRMAAFMERRALCPKSHRDHRNSFYP</sequence>
<proteinExistence type="predicted"/>
<gene>
    <name evidence="1" type="ORF">QAD02_010386</name>
</gene>
<comment type="caution">
    <text evidence="1">The sequence shown here is derived from an EMBL/GenBank/DDBJ whole genome shotgun (WGS) entry which is preliminary data.</text>
</comment>
<dbReference type="EMBL" id="CM056744">
    <property type="protein sequence ID" value="KAJ8668723.1"/>
    <property type="molecule type" value="Genomic_DNA"/>
</dbReference>
<protein>
    <submittedName>
        <fullName evidence="1">Uncharacterized protein</fullName>
    </submittedName>
</protein>